<reference evidence="2 3" key="1">
    <citation type="submission" date="2017-08" db="EMBL/GenBank/DDBJ databases">
        <title>The complete genome sequence of Nocardiopsis gilva YIM 90087.</title>
        <authorList>
            <person name="Yin M."/>
            <person name="Tang S."/>
        </authorList>
    </citation>
    <scope>NUCLEOTIDE SEQUENCE [LARGE SCALE GENOMIC DNA]</scope>
    <source>
        <strain evidence="2 3">YIM 90087</strain>
    </source>
</reference>
<dbReference type="Gene3D" id="3.20.20.80">
    <property type="entry name" value="Glycosidases"/>
    <property type="match status" value="1"/>
</dbReference>
<dbReference type="CDD" id="cd06418">
    <property type="entry name" value="GH25_BacA-like"/>
    <property type="match status" value="1"/>
</dbReference>
<dbReference type="SUPFAM" id="SSF51445">
    <property type="entry name" value="(Trans)glycosidases"/>
    <property type="match status" value="1"/>
</dbReference>
<dbReference type="Pfam" id="PF08924">
    <property type="entry name" value="Rv2525c_GlyHyd-like"/>
    <property type="match status" value="1"/>
</dbReference>
<evidence type="ECO:0000313" key="2">
    <source>
        <dbReference type="EMBL" id="ASU84950.1"/>
    </source>
</evidence>
<organism evidence="2 3">
    <name type="scientific">Nocardiopsis gilva YIM 90087</name>
    <dbReference type="NCBI Taxonomy" id="1235441"/>
    <lineage>
        <taxon>Bacteria</taxon>
        <taxon>Bacillati</taxon>
        <taxon>Actinomycetota</taxon>
        <taxon>Actinomycetes</taxon>
        <taxon>Streptosporangiales</taxon>
        <taxon>Nocardiopsidaceae</taxon>
        <taxon>Nocardiopsis</taxon>
    </lineage>
</organism>
<keyword evidence="3" id="KW-1185">Reference proteome</keyword>
<dbReference type="InterPro" id="IPR015020">
    <property type="entry name" value="Rv2525c-like_Glyco_Hydro-like"/>
</dbReference>
<feature type="domain" description="Rv2525c-like glycoside hydrolase-like" evidence="1">
    <location>
        <begin position="306"/>
        <end position="489"/>
    </location>
</feature>
<sequence>MDELVLRAQKFINVTYGGVSGIYEVEENGRTSWDVMYALTRCLQHELGITGLSNNFGPGTLGALQVKYPKLNASTVPSANFCRIIQSGLYCKGYDGGEIDGKYNDRVSAAVRKLKADMGVAATYPGDDITPKLFKGLLNMDPYVVVNDGSSQIQEIQRWLNGRYADRRDFFIIPCDGHHSRSVQKALMLAIQYELDMEDGVANGVFGPGTRAGLKEHTVAVGTKGTWALLFNAALVLNKRDVSLGRSFTAAHSEAVEEFQLFAHLPATGRGDYQTWASLLVSTGDPTRKGTACDCVTEITNARAKTLVSKGYKYVGRYLSNVPGSDLDKVIKPGELKRIATNGLRSFPIYQTYGGAASYFNYSQGASDAYSALEWARHHGFKAGARIYFAVDFDAVDHQVTSNIIPHFRGIQSVMSENGPEYDIGIYGPRNVCSRVAGEGLSTASFVSDMSTGFSGNLGYTLPIDWAFDQISTIKVGSGEGKIEIDNNIASGRDIGEKSFDPKPAASGLDVKFDMSRRNALLSDVRKYLESQGIPEKGGSLLEGVVQPNSTGDAFSVIMKYDSLITNVARKLKIRKALLICPLLWEIRKFTNMDDLADDGVVTYHTKGDWDPTDEWIKRDSSTGLGQIFAARPAIPARNLAVRRGYIVASILDPDNDSHVWRIWQKLYKDDSFNIATAAHVLIWGAHDVGIPRPNLDYSEENTRLTLKRYRGFKEEAEIDSQIQIGLYQVFEKHFTPLRST</sequence>
<dbReference type="EMBL" id="CP022753">
    <property type="protein sequence ID" value="ASU84950.1"/>
    <property type="molecule type" value="Genomic_DNA"/>
</dbReference>
<dbReference type="KEGG" id="ngv:CDO52_21070"/>
<proteinExistence type="predicted"/>
<name>A0A223S9Y4_9ACTN</name>
<gene>
    <name evidence="2" type="ORF">CDO52_21070</name>
</gene>
<accession>A0A223S9Y4</accession>
<dbReference type="Proteomes" id="UP000215005">
    <property type="component" value="Chromosome"/>
</dbReference>
<dbReference type="InterPro" id="IPR017853">
    <property type="entry name" value="GH"/>
</dbReference>
<protein>
    <recommendedName>
        <fullName evidence="1">Rv2525c-like glycoside hydrolase-like domain-containing protein</fullName>
    </recommendedName>
</protein>
<dbReference type="AlphaFoldDB" id="A0A223S9Y4"/>
<evidence type="ECO:0000259" key="1">
    <source>
        <dbReference type="Pfam" id="PF08924"/>
    </source>
</evidence>
<evidence type="ECO:0000313" key="3">
    <source>
        <dbReference type="Proteomes" id="UP000215005"/>
    </source>
</evidence>
<dbReference type="OrthoDB" id="1795295at2"/>
<dbReference type="SUPFAM" id="SSF47090">
    <property type="entry name" value="PGBD-like"/>
    <property type="match status" value="2"/>
</dbReference>
<dbReference type="InterPro" id="IPR036365">
    <property type="entry name" value="PGBD-like_sf"/>
</dbReference>